<dbReference type="SUPFAM" id="SSF57850">
    <property type="entry name" value="RING/U-box"/>
    <property type="match status" value="1"/>
</dbReference>
<reference evidence="7" key="1">
    <citation type="submission" date="2025-08" db="UniProtKB">
        <authorList>
            <consortium name="RefSeq"/>
        </authorList>
    </citation>
    <scope>IDENTIFICATION</scope>
    <source>
        <tissue evidence="7">Whole Larva</tissue>
    </source>
</reference>
<dbReference type="PANTHER" id="PTHR40237">
    <property type="entry name" value="LD44813P"/>
    <property type="match status" value="1"/>
</dbReference>
<gene>
    <name evidence="7" type="primary">LOC108559848</name>
</gene>
<sequence length="326" mass="38036">MGIIDDELSEIKKLCEQKIKGSRLVSCVRYMVRVEIKCTAFKTIVSCMQFTNNYPKTPILIELKSKTLSEKLLIGLTSVCEHEAKKILGKPQILTILIFLRNFLDENPLCCCYDEINALKSQLSDPNEVIKLKQRTSQVVIRITNGNYFNNFKLQVPDKYPDETVFIESVETNFPPAFYRHMLHQAKEIARKCVEPPARKKRNEPIFKASASLQKVSEFLIDCIKRLPYENCQYCNDICFTVDPKDLELNENGPKHVERIYCSHLYHMQCLIKYMKTPPFGNKQCPTCRSPIYHHKWTLSDKLAENRWAHEQAKERELAEVEDFFN</sequence>
<dbReference type="Gene3D" id="3.10.110.10">
    <property type="entry name" value="Ubiquitin Conjugating Enzyme"/>
    <property type="match status" value="1"/>
</dbReference>
<evidence type="ECO:0000313" key="7">
    <source>
        <dbReference type="RefSeq" id="XP_017772704.1"/>
    </source>
</evidence>
<dbReference type="InterPro" id="IPR006575">
    <property type="entry name" value="RWD_dom"/>
</dbReference>
<evidence type="ECO:0000259" key="5">
    <source>
        <dbReference type="PROSITE" id="PS50908"/>
    </source>
</evidence>
<keyword evidence="1 3" id="KW-0863">Zinc-finger</keyword>
<organism evidence="6 7">
    <name type="scientific">Nicrophorus vespilloides</name>
    <name type="common">Boreal carrion beetle</name>
    <dbReference type="NCBI Taxonomy" id="110193"/>
    <lineage>
        <taxon>Eukaryota</taxon>
        <taxon>Metazoa</taxon>
        <taxon>Ecdysozoa</taxon>
        <taxon>Arthropoda</taxon>
        <taxon>Hexapoda</taxon>
        <taxon>Insecta</taxon>
        <taxon>Pterygota</taxon>
        <taxon>Neoptera</taxon>
        <taxon>Endopterygota</taxon>
        <taxon>Coleoptera</taxon>
        <taxon>Polyphaga</taxon>
        <taxon>Staphyliniformia</taxon>
        <taxon>Silphidae</taxon>
        <taxon>Nicrophorinae</taxon>
        <taxon>Nicrophorus</taxon>
    </lineage>
</organism>
<protein>
    <submittedName>
        <fullName evidence="7">Uncharacterized protein LOC108559848</fullName>
    </submittedName>
</protein>
<dbReference type="PROSITE" id="PS50908">
    <property type="entry name" value="RWD"/>
    <property type="match status" value="1"/>
</dbReference>
<dbReference type="InterPro" id="IPR016135">
    <property type="entry name" value="UBQ-conjugating_enzyme/RWD"/>
</dbReference>
<accession>A0ABM1MDQ4</accession>
<evidence type="ECO:0000259" key="4">
    <source>
        <dbReference type="PROSITE" id="PS50089"/>
    </source>
</evidence>
<dbReference type="GeneID" id="108559848"/>
<dbReference type="RefSeq" id="XP_017772704.1">
    <property type="nucleotide sequence ID" value="XM_017917215.1"/>
</dbReference>
<evidence type="ECO:0000256" key="1">
    <source>
        <dbReference type="ARBA" id="ARBA00022771"/>
    </source>
</evidence>
<name>A0ABM1MDQ4_NICVS</name>
<feature type="domain" description="RWD" evidence="5">
    <location>
        <begin position="6"/>
        <end position="107"/>
    </location>
</feature>
<dbReference type="SUPFAM" id="SSF54495">
    <property type="entry name" value="UBC-like"/>
    <property type="match status" value="1"/>
</dbReference>
<dbReference type="Proteomes" id="UP000695000">
    <property type="component" value="Unplaced"/>
</dbReference>
<evidence type="ECO:0000256" key="3">
    <source>
        <dbReference type="PROSITE-ProRule" id="PRU00175"/>
    </source>
</evidence>
<dbReference type="Pfam" id="PF05773">
    <property type="entry name" value="RWD"/>
    <property type="match status" value="1"/>
</dbReference>
<dbReference type="PROSITE" id="PS50089">
    <property type="entry name" value="ZF_RING_2"/>
    <property type="match status" value="1"/>
</dbReference>
<proteinExistence type="predicted"/>
<dbReference type="PANTHER" id="PTHR40237:SF1">
    <property type="entry name" value="LD44813P"/>
    <property type="match status" value="1"/>
</dbReference>
<keyword evidence="6" id="KW-1185">Reference proteome</keyword>
<dbReference type="InterPro" id="IPR001841">
    <property type="entry name" value="Znf_RING"/>
</dbReference>
<keyword evidence="2" id="KW-0862">Zinc</keyword>
<dbReference type="Gene3D" id="3.30.40.10">
    <property type="entry name" value="Zinc/RING finger domain, C3HC4 (zinc finger)"/>
    <property type="match status" value="1"/>
</dbReference>
<feature type="domain" description="RING-type" evidence="4">
    <location>
        <begin position="232"/>
        <end position="289"/>
    </location>
</feature>
<keyword evidence="1 3" id="KW-0479">Metal-binding</keyword>
<evidence type="ECO:0000256" key="2">
    <source>
        <dbReference type="ARBA" id="ARBA00022833"/>
    </source>
</evidence>
<evidence type="ECO:0000313" key="6">
    <source>
        <dbReference type="Proteomes" id="UP000695000"/>
    </source>
</evidence>
<dbReference type="InterPro" id="IPR013083">
    <property type="entry name" value="Znf_RING/FYVE/PHD"/>
</dbReference>